<organism evidence="3 4">
    <name type="scientific">Durusdinium trenchii</name>
    <dbReference type="NCBI Taxonomy" id="1381693"/>
    <lineage>
        <taxon>Eukaryota</taxon>
        <taxon>Sar</taxon>
        <taxon>Alveolata</taxon>
        <taxon>Dinophyceae</taxon>
        <taxon>Suessiales</taxon>
        <taxon>Symbiodiniaceae</taxon>
        <taxon>Durusdinium</taxon>
    </lineage>
</organism>
<feature type="compositionally biased region" description="Basic and acidic residues" evidence="2">
    <location>
        <begin position="84"/>
        <end position="99"/>
    </location>
</feature>
<evidence type="ECO:0000256" key="1">
    <source>
        <dbReference type="SAM" id="Coils"/>
    </source>
</evidence>
<feature type="region of interest" description="Disordered" evidence="2">
    <location>
        <begin position="39"/>
        <end position="99"/>
    </location>
</feature>
<keyword evidence="1" id="KW-0175">Coiled coil</keyword>
<evidence type="ECO:0000313" key="4">
    <source>
        <dbReference type="Proteomes" id="UP001642484"/>
    </source>
</evidence>
<protein>
    <submittedName>
        <fullName evidence="3">Uncharacterized protein</fullName>
    </submittedName>
</protein>
<comment type="caution">
    <text evidence="3">The sequence shown here is derived from an EMBL/GenBank/DDBJ whole genome shotgun (WGS) entry which is preliminary data.</text>
</comment>
<dbReference type="Proteomes" id="UP001642484">
    <property type="component" value="Unassembled WGS sequence"/>
</dbReference>
<reference evidence="3 4" key="1">
    <citation type="submission" date="2024-02" db="EMBL/GenBank/DDBJ databases">
        <authorList>
            <person name="Chen Y."/>
            <person name="Shah S."/>
            <person name="Dougan E. K."/>
            <person name="Thang M."/>
            <person name="Chan C."/>
        </authorList>
    </citation>
    <scope>NUCLEOTIDE SEQUENCE [LARGE SCALE GENOMIC DNA]</scope>
</reference>
<evidence type="ECO:0000313" key="3">
    <source>
        <dbReference type="EMBL" id="CAK9022491.1"/>
    </source>
</evidence>
<proteinExistence type="predicted"/>
<dbReference type="EMBL" id="CAXAMN010007713">
    <property type="protein sequence ID" value="CAK9022491.1"/>
    <property type="molecule type" value="Genomic_DNA"/>
</dbReference>
<feature type="coiled-coil region" evidence="1">
    <location>
        <begin position="212"/>
        <end position="242"/>
    </location>
</feature>
<keyword evidence="4" id="KW-1185">Reference proteome</keyword>
<gene>
    <name evidence="3" type="ORF">CCMP2556_LOCUS14858</name>
</gene>
<accession>A0ABP0K7H0</accession>
<sequence>MPLECITVPPSLVPITPHLDANCLEFGHTLAQSLESEVEPGEEACGSLTDASSKSPDQVLVPDDPVNGTSGELPTVAANAEAKSSSEQEPTLREDEKAGKFNQSAVLVSVSRLVSKKRWKASPAPTEPASDAPALDAEKAQEAYWKELQLPAEQIILNEVQKMRPRTLDPKIMTEVKRALRNLEGALEDCATSEDMAVIMDYVGTLNTKTDLAVLLQELDKKEEAEQKLREVLTTMQAKNDKLVGSTGMPVKSSYLMAKKKTETIGIDHEDSQTIGGSSTSERVKENFALHFVMDGQASVIDKTGDIAFEGNIRRGAKFCIISFPGKFASGWDALVAALHGESVACVFLTTPETGLGKHKDDGSGKCWCSQIYGERNFKQFGYLVVMKDPDPEKLKQALENAKCTHAIVVPFDATPEERKAYEEEAKKAWEKYGKVASWGCEWFVVWMEQVGNGS</sequence>
<name>A0ABP0K7H0_9DINO</name>
<evidence type="ECO:0000256" key="2">
    <source>
        <dbReference type="SAM" id="MobiDB-lite"/>
    </source>
</evidence>